<name>A0A6I6EJA3_THETI</name>
<keyword evidence="2" id="KW-1003">Cell membrane</keyword>
<evidence type="ECO:0000256" key="8">
    <source>
        <dbReference type="ARBA" id="ARBA00022982"/>
    </source>
</evidence>
<dbReference type="AlphaFoldDB" id="A0A6I6EJA3"/>
<dbReference type="Pfam" id="PF14697">
    <property type="entry name" value="Fer4_21"/>
    <property type="match status" value="1"/>
</dbReference>
<evidence type="ECO:0000256" key="1">
    <source>
        <dbReference type="ARBA" id="ARBA00022448"/>
    </source>
</evidence>
<keyword evidence="6" id="KW-0677">Repeat</keyword>
<evidence type="ECO:0000256" key="7">
    <source>
        <dbReference type="ARBA" id="ARBA00022967"/>
    </source>
</evidence>
<evidence type="ECO:0000256" key="10">
    <source>
        <dbReference type="ARBA" id="ARBA00023014"/>
    </source>
</evidence>
<dbReference type="Proteomes" id="UP000426424">
    <property type="component" value="Chromosome"/>
</dbReference>
<dbReference type="InterPro" id="IPR050294">
    <property type="entry name" value="RnfB_subfamily"/>
</dbReference>
<dbReference type="NCBIfam" id="TIGR01944">
    <property type="entry name" value="rnfB"/>
    <property type="match status" value="1"/>
</dbReference>
<evidence type="ECO:0000256" key="6">
    <source>
        <dbReference type="ARBA" id="ARBA00022737"/>
    </source>
</evidence>
<dbReference type="InterPro" id="IPR010207">
    <property type="entry name" value="Elect_transpt_cplx_RnfB/RsxB"/>
</dbReference>
<evidence type="ECO:0000256" key="9">
    <source>
        <dbReference type="ARBA" id="ARBA00023004"/>
    </source>
</evidence>
<keyword evidence="10" id="KW-0411">Iron-sulfur</keyword>
<evidence type="ECO:0000313" key="15">
    <source>
        <dbReference type="Proteomes" id="UP000426424"/>
    </source>
</evidence>
<evidence type="ECO:0000259" key="12">
    <source>
        <dbReference type="PROSITE" id="PS51379"/>
    </source>
</evidence>
<evidence type="ECO:0000256" key="3">
    <source>
        <dbReference type="ARBA" id="ARBA00022485"/>
    </source>
</evidence>
<gene>
    <name evidence="14" type="ORF">E6P07_09550</name>
</gene>
<evidence type="ECO:0000256" key="11">
    <source>
        <dbReference type="ARBA" id="ARBA00023136"/>
    </source>
</evidence>
<reference evidence="14 15" key="1">
    <citation type="submission" date="2019-12" db="EMBL/GenBank/DDBJ databases">
        <title>The complete genome of the thermophilic, anoxygenic phototrophic gammaproteobacterium Thermochromatium tepidum.</title>
        <authorList>
            <person name="Sattley W.M."/>
            <person name="Swingley W.D."/>
            <person name="Burchell B.M."/>
            <person name="Gurbani S.A."/>
            <person name="Kujawa C.M."/>
            <person name="Nuccio D.A."/>
            <person name="Schladweiler J."/>
            <person name="Shaffer K.N."/>
            <person name="Stokes L.M."/>
            <person name="Touchman J.W."/>
            <person name="Blankenship R.E."/>
            <person name="Madigan M.T."/>
        </authorList>
    </citation>
    <scope>NUCLEOTIDE SEQUENCE [LARGE SCALE GENOMIC DNA]</scope>
    <source>
        <strain evidence="14 15">ATCC 43061</strain>
    </source>
</reference>
<dbReference type="Pfam" id="PF04060">
    <property type="entry name" value="FeS"/>
    <property type="match status" value="1"/>
</dbReference>
<evidence type="ECO:0000313" key="14">
    <source>
        <dbReference type="EMBL" id="QGU33197.1"/>
    </source>
</evidence>
<dbReference type="GO" id="GO:0051539">
    <property type="term" value="F:4 iron, 4 sulfur cluster binding"/>
    <property type="evidence" value="ECO:0007669"/>
    <property type="project" value="UniProtKB-KW"/>
</dbReference>
<keyword evidence="1" id="KW-0813">Transport</keyword>
<feature type="domain" description="4Fe-4S" evidence="13">
    <location>
        <begin position="34"/>
        <end position="93"/>
    </location>
</feature>
<organism evidence="14 15">
    <name type="scientific">Thermochromatium tepidum ATCC 43061</name>
    <dbReference type="NCBI Taxonomy" id="316276"/>
    <lineage>
        <taxon>Bacteria</taxon>
        <taxon>Pseudomonadati</taxon>
        <taxon>Pseudomonadota</taxon>
        <taxon>Gammaproteobacteria</taxon>
        <taxon>Chromatiales</taxon>
        <taxon>Chromatiaceae</taxon>
        <taxon>Thermochromatium</taxon>
    </lineage>
</organism>
<dbReference type="InterPro" id="IPR007202">
    <property type="entry name" value="4Fe-4S_dom"/>
</dbReference>
<keyword evidence="7" id="KW-1278">Translocase</keyword>
<keyword evidence="15" id="KW-1185">Reference proteome</keyword>
<dbReference type="PROSITE" id="PS00198">
    <property type="entry name" value="4FE4S_FER_1"/>
    <property type="match status" value="1"/>
</dbReference>
<evidence type="ECO:0000256" key="5">
    <source>
        <dbReference type="ARBA" id="ARBA00022723"/>
    </source>
</evidence>
<dbReference type="GO" id="GO:0009055">
    <property type="term" value="F:electron transfer activity"/>
    <property type="evidence" value="ECO:0007669"/>
    <property type="project" value="InterPro"/>
</dbReference>
<dbReference type="PROSITE" id="PS51656">
    <property type="entry name" value="4FE4S"/>
    <property type="match status" value="1"/>
</dbReference>
<dbReference type="InterPro" id="IPR017900">
    <property type="entry name" value="4Fe4S_Fe_S_CS"/>
</dbReference>
<dbReference type="GO" id="GO:0046872">
    <property type="term" value="F:metal ion binding"/>
    <property type="evidence" value="ECO:0007669"/>
    <property type="project" value="UniProtKB-KW"/>
</dbReference>
<dbReference type="OrthoDB" id="9789936at2"/>
<dbReference type="PANTHER" id="PTHR42859">
    <property type="entry name" value="OXIDOREDUCTASE"/>
    <property type="match status" value="1"/>
</dbReference>
<protein>
    <submittedName>
        <fullName evidence="14">RnfABCDGE type electron transport complex subunit B</fullName>
    </submittedName>
</protein>
<dbReference type="PROSITE" id="PS51379">
    <property type="entry name" value="4FE4S_FER_2"/>
    <property type="match status" value="2"/>
</dbReference>
<dbReference type="InterPro" id="IPR017896">
    <property type="entry name" value="4Fe4S_Fe-S-bd"/>
</dbReference>
<dbReference type="Gene3D" id="3.30.70.20">
    <property type="match status" value="1"/>
</dbReference>
<keyword evidence="5" id="KW-0479">Metal-binding</keyword>
<evidence type="ECO:0000259" key="13">
    <source>
        <dbReference type="PROSITE" id="PS51656"/>
    </source>
</evidence>
<evidence type="ECO:0000256" key="4">
    <source>
        <dbReference type="ARBA" id="ARBA00022519"/>
    </source>
</evidence>
<accession>A0A6I6EJA3</accession>
<feature type="domain" description="4Fe-4S ferredoxin-type" evidence="12">
    <location>
        <begin position="105"/>
        <end position="134"/>
    </location>
</feature>
<keyword evidence="8" id="KW-0249">Electron transport</keyword>
<dbReference type="EMBL" id="CP039268">
    <property type="protein sequence ID" value="QGU33197.1"/>
    <property type="molecule type" value="Genomic_DNA"/>
</dbReference>
<dbReference type="SUPFAM" id="SSF54862">
    <property type="entry name" value="4Fe-4S ferredoxins"/>
    <property type="match status" value="1"/>
</dbReference>
<sequence length="183" mass="18717">MITLDLMTAILSLTGLGLILGLGLGLAARVFAVAEEGQVSALLALLPGTNCGQCGFAGCLGAAEALASGRAGPRLCPAGGATLVPLLAKHLGLELEDAGHDEGPRIAVIKESLCTGCCRCLKVCTTDGIVGAAKQIHVVLREACMGCGACAERCPTGAIQLEPMPVSLQHWIWPKPKPELALR</sequence>
<dbReference type="Gene3D" id="1.10.15.40">
    <property type="entry name" value="Electron transport complex subunit B, putative Fe-S cluster"/>
    <property type="match status" value="1"/>
</dbReference>
<proteinExistence type="predicted"/>
<dbReference type="KEGG" id="ttp:E6P07_09550"/>
<keyword evidence="9" id="KW-0408">Iron</keyword>
<keyword evidence="3" id="KW-0004">4Fe-4S</keyword>
<dbReference type="PANTHER" id="PTHR42859:SF3">
    <property type="entry name" value="ION-TRANSLOCATING OXIDOREDUCTASE COMPLEX SUBUNIT B"/>
    <property type="match status" value="1"/>
</dbReference>
<keyword evidence="11" id="KW-0472">Membrane</keyword>
<keyword evidence="4" id="KW-0997">Cell inner membrane</keyword>
<evidence type="ECO:0000256" key="2">
    <source>
        <dbReference type="ARBA" id="ARBA00022475"/>
    </source>
</evidence>
<feature type="domain" description="4Fe-4S ferredoxin-type" evidence="12">
    <location>
        <begin position="135"/>
        <end position="164"/>
    </location>
</feature>